<dbReference type="InterPro" id="IPR017441">
    <property type="entry name" value="Protein_kinase_ATP_BS"/>
</dbReference>
<gene>
    <name evidence="9" type="ORF">PECAL_3P08730</name>
</gene>
<proteinExistence type="inferred from homology"/>
<keyword evidence="1" id="KW-0808">Transferase</keyword>
<evidence type="ECO:0000256" key="1">
    <source>
        <dbReference type="ARBA" id="ARBA00022679"/>
    </source>
</evidence>
<feature type="compositionally biased region" description="Acidic residues" evidence="7">
    <location>
        <begin position="443"/>
        <end position="453"/>
    </location>
</feature>
<evidence type="ECO:0000259" key="8">
    <source>
        <dbReference type="PROSITE" id="PS50011"/>
    </source>
</evidence>
<evidence type="ECO:0000256" key="7">
    <source>
        <dbReference type="SAM" id="MobiDB-lite"/>
    </source>
</evidence>
<feature type="region of interest" description="Disordered" evidence="7">
    <location>
        <begin position="403"/>
        <end position="453"/>
    </location>
</feature>
<keyword evidence="6" id="KW-0723">Serine/threonine-protein kinase</keyword>
<evidence type="ECO:0000313" key="10">
    <source>
        <dbReference type="Proteomes" id="UP000789595"/>
    </source>
</evidence>
<dbReference type="Proteomes" id="UP000789595">
    <property type="component" value="Unassembled WGS sequence"/>
</dbReference>
<feature type="binding site" evidence="5">
    <location>
        <position position="90"/>
    </location>
    <ligand>
        <name>ATP</name>
        <dbReference type="ChEBI" id="CHEBI:30616"/>
    </ligand>
</feature>
<dbReference type="OrthoDB" id="266718at2759"/>
<keyword evidence="4 5" id="KW-0067">ATP-binding</keyword>
<reference evidence="9" key="1">
    <citation type="submission" date="2021-11" db="EMBL/GenBank/DDBJ databases">
        <authorList>
            <consortium name="Genoscope - CEA"/>
            <person name="William W."/>
        </authorList>
    </citation>
    <scope>NUCLEOTIDE SEQUENCE</scope>
</reference>
<dbReference type="PROSITE" id="PS50011">
    <property type="entry name" value="PROTEIN_KINASE_DOM"/>
    <property type="match status" value="1"/>
</dbReference>
<dbReference type="Pfam" id="PF00069">
    <property type="entry name" value="Pkinase"/>
    <property type="match status" value="1"/>
</dbReference>
<feature type="compositionally biased region" description="Polar residues" evidence="7">
    <location>
        <begin position="331"/>
        <end position="342"/>
    </location>
</feature>
<comment type="similarity">
    <text evidence="6">Belongs to the protein kinase superfamily.</text>
</comment>
<sequence length="489" mass="54535">MAHFAADTNTKPARPNPYQRLRSNTTESPSHRSLRSATPGNESSTSLASALSTHSNPKFSYKKGEKIGSGAFGTVYQGLCEQTGSLVAIKETTVALGDKNIPKLIQEIQLMAQLSHPNIVLYLGAKHDEELGVLRIYQEWVPGGSVDALLRKYGRLSEVIVKRYASHTLEALDYLHRNNIIHRDVKGGNVLITDKGDVKLADFGTSVMMAGETQDNNIKALCGTPYFMAPEVMTGETYGRKTDVWSLGGLLIQMATGEPPWKCLSFQGVPQLLLHVVAAKSAPPLDHYTHLSSELREAILRCCDPDPDKRPFARDVLELPFFLDRVDSPLTPDTPNRFSQQPAPYARRVQPRPSQNPYARSKSILDRLEAAPAEGSVLLKRRIERPQLLEAEEAEFNQLVNGLDSDDEECTPKSDGEYTTTWESEEPVEHSRFRPTMPTSPEAVEEEDDDDEEMTIEDAHMRGFLTAAEYQKRLHAGHHTFIRRSNSQT</sequence>
<dbReference type="PROSITE" id="PS00108">
    <property type="entry name" value="PROTEIN_KINASE_ST"/>
    <property type="match status" value="1"/>
</dbReference>
<dbReference type="Gene3D" id="3.30.200.20">
    <property type="entry name" value="Phosphorylase Kinase, domain 1"/>
    <property type="match status" value="1"/>
</dbReference>
<evidence type="ECO:0000256" key="2">
    <source>
        <dbReference type="ARBA" id="ARBA00022741"/>
    </source>
</evidence>
<keyword evidence="2 5" id="KW-0547">Nucleotide-binding</keyword>
<dbReference type="SMART" id="SM00220">
    <property type="entry name" value="S_TKc"/>
    <property type="match status" value="1"/>
</dbReference>
<keyword evidence="3" id="KW-0418">Kinase</keyword>
<dbReference type="InterPro" id="IPR000719">
    <property type="entry name" value="Prot_kinase_dom"/>
</dbReference>
<keyword evidence="10" id="KW-1185">Reference proteome</keyword>
<dbReference type="PROSITE" id="PS00107">
    <property type="entry name" value="PROTEIN_KINASE_ATP"/>
    <property type="match status" value="1"/>
</dbReference>
<dbReference type="AlphaFoldDB" id="A0A8J2SHD8"/>
<feature type="region of interest" description="Disordered" evidence="7">
    <location>
        <begin position="1"/>
        <end position="59"/>
    </location>
</feature>
<dbReference type="SUPFAM" id="SSF56112">
    <property type="entry name" value="Protein kinase-like (PK-like)"/>
    <property type="match status" value="1"/>
</dbReference>
<feature type="compositionally biased region" description="Low complexity" evidence="7">
    <location>
        <begin position="43"/>
        <end position="53"/>
    </location>
</feature>
<evidence type="ECO:0000256" key="3">
    <source>
        <dbReference type="ARBA" id="ARBA00022777"/>
    </source>
</evidence>
<dbReference type="InterPro" id="IPR008271">
    <property type="entry name" value="Ser/Thr_kinase_AS"/>
</dbReference>
<dbReference type="CDD" id="cd06606">
    <property type="entry name" value="STKc_MAPKKK"/>
    <property type="match status" value="1"/>
</dbReference>
<dbReference type="InterPro" id="IPR011009">
    <property type="entry name" value="Kinase-like_dom_sf"/>
</dbReference>
<name>A0A8J2SHD8_9STRA</name>
<dbReference type="GO" id="GO:0004674">
    <property type="term" value="F:protein serine/threonine kinase activity"/>
    <property type="evidence" value="ECO:0007669"/>
    <property type="project" value="UniProtKB-KW"/>
</dbReference>
<comment type="caution">
    <text evidence="9">The sequence shown here is derived from an EMBL/GenBank/DDBJ whole genome shotgun (WGS) entry which is preliminary data.</text>
</comment>
<dbReference type="PANTHER" id="PTHR48016:SF56">
    <property type="entry name" value="MAPKK KINASE"/>
    <property type="match status" value="1"/>
</dbReference>
<protein>
    <recommendedName>
        <fullName evidence="8">Protein kinase domain-containing protein</fullName>
    </recommendedName>
</protein>
<organism evidence="9 10">
    <name type="scientific">Pelagomonas calceolata</name>
    <dbReference type="NCBI Taxonomy" id="35677"/>
    <lineage>
        <taxon>Eukaryota</taxon>
        <taxon>Sar</taxon>
        <taxon>Stramenopiles</taxon>
        <taxon>Ochrophyta</taxon>
        <taxon>Pelagophyceae</taxon>
        <taxon>Pelagomonadales</taxon>
        <taxon>Pelagomonadaceae</taxon>
        <taxon>Pelagomonas</taxon>
    </lineage>
</organism>
<evidence type="ECO:0000256" key="5">
    <source>
        <dbReference type="PROSITE-ProRule" id="PRU10141"/>
    </source>
</evidence>
<dbReference type="EMBL" id="CAKKNE010000003">
    <property type="protein sequence ID" value="CAH0370956.1"/>
    <property type="molecule type" value="Genomic_DNA"/>
</dbReference>
<accession>A0A8J2SHD8</accession>
<dbReference type="GO" id="GO:0005524">
    <property type="term" value="F:ATP binding"/>
    <property type="evidence" value="ECO:0007669"/>
    <property type="project" value="UniProtKB-UniRule"/>
</dbReference>
<evidence type="ECO:0000313" key="9">
    <source>
        <dbReference type="EMBL" id="CAH0370956.1"/>
    </source>
</evidence>
<feature type="region of interest" description="Disordered" evidence="7">
    <location>
        <begin position="330"/>
        <end position="365"/>
    </location>
</feature>
<evidence type="ECO:0000256" key="6">
    <source>
        <dbReference type="RuleBase" id="RU000304"/>
    </source>
</evidence>
<feature type="domain" description="Protein kinase" evidence="8">
    <location>
        <begin position="61"/>
        <end position="322"/>
    </location>
</feature>
<dbReference type="InterPro" id="IPR050538">
    <property type="entry name" value="MAP_kinase_kinase_kinase"/>
</dbReference>
<evidence type="ECO:0000256" key="4">
    <source>
        <dbReference type="ARBA" id="ARBA00022840"/>
    </source>
</evidence>
<dbReference type="PANTHER" id="PTHR48016">
    <property type="entry name" value="MAP KINASE KINASE KINASE SSK2-RELATED-RELATED"/>
    <property type="match status" value="1"/>
</dbReference>
<dbReference type="Gene3D" id="1.10.510.10">
    <property type="entry name" value="Transferase(Phosphotransferase) domain 1"/>
    <property type="match status" value="1"/>
</dbReference>